<dbReference type="UniPathway" id="UPA00378"/>
<reference evidence="11 12" key="1">
    <citation type="submission" date="2016-04" db="EMBL/GenBank/DDBJ databases">
        <title>Evolutionary innovation and constraint leading to complex multicellularity in the Ascomycota.</title>
        <authorList>
            <person name="Cisse O."/>
            <person name="Nguyen A."/>
            <person name="Hewitt D.A."/>
            <person name="Jedd G."/>
            <person name="Stajich J.E."/>
        </authorList>
    </citation>
    <scope>NUCLEOTIDE SEQUENCE [LARGE SCALE GENOMIC DNA]</scope>
    <source>
        <strain evidence="11 12">DAH-3</strain>
    </source>
</reference>
<evidence type="ECO:0000256" key="4">
    <source>
        <dbReference type="ARBA" id="ARBA00008905"/>
    </source>
</evidence>
<evidence type="ECO:0000256" key="2">
    <source>
        <dbReference type="ARBA" id="ARBA00004115"/>
    </source>
</evidence>
<comment type="caution">
    <text evidence="11">The sequence shown here is derived from an EMBL/GenBank/DDBJ whole genome shotgun (WGS) entry which is preliminary data.</text>
</comment>
<sequence length="473" mass="52982">MILQQILASALLLLASVDSKKTSPFKHTNALRTIDLTKSYIRETHALVVENIATSPQSEYLWPVDTRLEENMSSIEVKEKGADNRNYKIEKIEGSDGRFFRISLLKPLGVGEKITLHISTVYIDALVPVPAQIPQTAKQYLRWTGSKYIPSAYSTEKQKTKFKYSNRGYIIDISRLPSNDVPFYTKPSSDSQGPALSDTTLTYGPYDSISPDLQQEISVRYEFTLPVTKIFSLDRQIYVSHWRNTAKVTEQYSLINAGAKLKGFFSRYEQMQMQQAQSPVAALQVLPIGLTGGARDAWFTDEIGNVSTSQFKSMGKKALLAVRPRYPLFGGWKYAFGIGWTVDLNNVVSLVDGNRMTLKIPFIEGPINVAYDLVKVNIRLPEGCTNVQVESDVPLVAQVIEPYMSFLDTVGSTLVTLKAEKITDEMQDRDITIQLSYEFPPWAGFRKIIVGGSVFLSAIIGLFLLRMIPTKIG</sequence>
<evidence type="ECO:0000313" key="11">
    <source>
        <dbReference type="EMBL" id="OLL22627.1"/>
    </source>
</evidence>
<keyword evidence="11" id="KW-0808">Transferase</keyword>
<dbReference type="InterPro" id="IPR007676">
    <property type="entry name" value="Ribophorin_I"/>
</dbReference>
<comment type="function">
    <text evidence="1 10">Subunit of the oligosaccharyl transferase (OST) complex that catalyzes the initial transfer of a defined glycan (Glc(3)Man(9)GlcNAc(2) in eukaryotes) from the lipid carrier dolichol-pyrophosphate to an asparagine residue within an Asn-X-Ser/Thr consensus motif in nascent polypeptide chains, the first step in protein N-glycosylation. N-glycosylation occurs cotranslationally and the complex associates with the Sec61 complex at the channel-forming translocon complex that mediates protein translocation across the endoplasmic reticulum (ER). All subunits are required for a maximal enzyme activity.</text>
</comment>
<evidence type="ECO:0000256" key="1">
    <source>
        <dbReference type="ARBA" id="ARBA00002791"/>
    </source>
</evidence>
<keyword evidence="7 10" id="KW-0256">Endoplasmic reticulum</keyword>
<dbReference type="GO" id="GO:0018279">
    <property type="term" value="P:protein N-linked glycosylation via asparagine"/>
    <property type="evidence" value="ECO:0007669"/>
    <property type="project" value="TreeGrafter"/>
</dbReference>
<keyword evidence="8 10" id="KW-1133">Transmembrane helix</keyword>
<dbReference type="OrthoDB" id="310030at2759"/>
<proteinExistence type="inferred from homology"/>
<comment type="pathway">
    <text evidence="3 10">Protein modification; protein glycosylation.</text>
</comment>
<dbReference type="Pfam" id="PF04597">
    <property type="entry name" value="Ribophorin_I"/>
    <property type="match status" value="1"/>
</dbReference>
<comment type="subunit">
    <text evidence="10">Component of the oligosaccharyltransferase (OST) complex.</text>
</comment>
<name>A0A1U7LIZ9_NEOID</name>
<dbReference type="Proteomes" id="UP000186594">
    <property type="component" value="Unassembled WGS sequence"/>
</dbReference>
<evidence type="ECO:0000256" key="3">
    <source>
        <dbReference type="ARBA" id="ARBA00004922"/>
    </source>
</evidence>
<dbReference type="GO" id="GO:0008250">
    <property type="term" value="C:oligosaccharyltransferase complex"/>
    <property type="evidence" value="ECO:0007669"/>
    <property type="project" value="UniProtKB-UniRule"/>
</dbReference>
<evidence type="ECO:0000256" key="10">
    <source>
        <dbReference type="RuleBase" id="RU361143"/>
    </source>
</evidence>
<evidence type="ECO:0000313" key="12">
    <source>
        <dbReference type="Proteomes" id="UP000186594"/>
    </source>
</evidence>
<evidence type="ECO:0000256" key="9">
    <source>
        <dbReference type="ARBA" id="ARBA00023136"/>
    </source>
</evidence>
<feature type="chain" id="PRO_5011834377" description="Dolichyl-diphosphooligosaccharide--protein glycosyltransferase subunit 1" evidence="10">
    <location>
        <begin position="20"/>
        <end position="473"/>
    </location>
</feature>
<evidence type="ECO:0000256" key="7">
    <source>
        <dbReference type="ARBA" id="ARBA00022824"/>
    </source>
</evidence>
<dbReference type="AlphaFoldDB" id="A0A1U7LIZ9"/>
<evidence type="ECO:0000256" key="5">
    <source>
        <dbReference type="ARBA" id="ARBA00022692"/>
    </source>
</evidence>
<gene>
    <name evidence="11" type="ORF">NEOLI_000253</name>
</gene>
<dbReference type="GO" id="GO:0016740">
    <property type="term" value="F:transferase activity"/>
    <property type="evidence" value="ECO:0007669"/>
    <property type="project" value="UniProtKB-KW"/>
</dbReference>
<keyword evidence="12" id="KW-1185">Reference proteome</keyword>
<dbReference type="PANTHER" id="PTHR21049">
    <property type="entry name" value="RIBOPHORIN I"/>
    <property type="match status" value="1"/>
</dbReference>
<keyword evidence="9 10" id="KW-0472">Membrane</keyword>
<dbReference type="PANTHER" id="PTHR21049:SF0">
    <property type="entry name" value="DOLICHYL-DIPHOSPHOOLIGOSACCHARIDE--PROTEIN GLYCOSYLTRANSFERASE SUBUNIT 1"/>
    <property type="match status" value="1"/>
</dbReference>
<organism evidence="11 12">
    <name type="scientific">Neolecta irregularis (strain DAH-3)</name>
    <dbReference type="NCBI Taxonomy" id="1198029"/>
    <lineage>
        <taxon>Eukaryota</taxon>
        <taxon>Fungi</taxon>
        <taxon>Dikarya</taxon>
        <taxon>Ascomycota</taxon>
        <taxon>Taphrinomycotina</taxon>
        <taxon>Neolectales</taxon>
        <taxon>Neolectaceae</taxon>
        <taxon>Neolecta</taxon>
    </lineage>
</organism>
<protein>
    <recommendedName>
        <fullName evidence="10">Dolichyl-diphosphooligosaccharide--protein glycosyltransferase subunit 1</fullName>
    </recommendedName>
</protein>
<dbReference type="STRING" id="1198029.A0A1U7LIZ9"/>
<accession>A0A1U7LIZ9</accession>
<dbReference type="OMA" id="RYEYARE"/>
<feature type="transmembrane region" description="Helical" evidence="10">
    <location>
        <begin position="448"/>
        <end position="468"/>
    </location>
</feature>
<keyword evidence="6 10" id="KW-0732">Signal</keyword>
<keyword evidence="5 10" id="KW-0812">Transmembrane</keyword>
<comment type="similarity">
    <text evidence="4 10">Belongs to the OST1 family.</text>
</comment>
<feature type="signal peptide" evidence="10">
    <location>
        <begin position="1"/>
        <end position="19"/>
    </location>
</feature>
<evidence type="ECO:0000256" key="8">
    <source>
        <dbReference type="ARBA" id="ARBA00022989"/>
    </source>
</evidence>
<dbReference type="EMBL" id="LXFE01003012">
    <property type="protein sequence ID" value="OLL22627.1"/>
    <property type="molecule type" value="Genomic_DNA"/>
</dbReference>
<evidence type="ECO:0000256" key="6">
    <source>
        <dbReference type="ARBA" id="ARBA00022729"/>
    </source>
</evidence>
<comment type="subcellular location">
    <subcellularLocation>
        <location evidence="2 10">Endoplasmic reticulum membrane</location>
        <topology evidence="2 10">Single-pass type I membrane protein</topology>
    </subcellularLocation>
</comment>